<comment type="caution">
    <text evidence="14">The sequence shown here is derived from an EMBL/GenBank/DDBJ whole genome shotgun (WGS) entry which is preliminary data.</text>
</comment>
<dbReference type="EMBL" id="BGPR01040590">
    <property type="protein sequence ID" value="GBO16749.1"/>
    <property type="molecule type" value="Genomic_DNA"/>
</dbReference>
<keyword evidence="11" id="KW-0503">Monooxygenase</keyword>
<dbReference type="GO" id="GO:0004497">
    <property type="term" value="F:monooxygenase activity"/>
    <property type="evidence" value="ECO:0007669"/>
    <property type="project" value="UniProtKB-KW"/>
</dbReference>
<evidence type="ECO:0000256" key="2">
    <source>
        <dbReference type="ARBA" id="ARBA00004174"/>
    </source>
</evidence>
<keyword evidence="8" id="KW-0492">Microsome</keyword>
<evidence type="ECO:0000256" key="6">
    <source>
        <dbReference type="ARBA" id="ARBA00022723"/>
    </source>
</evidence>
<protein>
    <submittedName>
        <fullName evidence="14">Uncharacterized protein</fullName>
    </submittedName>
</protein>
<dbReference type="InterPro" id="IPR036396">
    <property type="entry name" value="Cyt_P450_sf"/>
</dbReference>
<proteinExistence type="inferred from homology"/>
<dbReference type="InterPro" id="IPR050476">
    <property type="entry name" value="Insect_CytP450_Detox"/>
</dbReference>
<feature type="region of interest" description="Disordered" evidence="13">
    <location>
        <begin position="1"/>
        <end position="33"/>
    </location>
</feature>
<keyword evidence="16" id="KW-1185">Reference proteome</keyword>
<keyword evidence="10" id="KW-0408">Iron</keyword>
<dbReference type="PANTHER" id="PTHR24292">
    <property type="entry name" value="CYTOCHROME P450"/>
    <property type="match status" value="1"/>
</dbReference>
<comment type="cofactor">
    <cofactor evidence="1">
        <name>heme</name>
        <dbReference type="ChEBI" id="CHEBI:30413"/>
    </cofactor>
</comment>
<keyword evidence="5" id="KW-0349">Heme</keyword>
<dbReference type="Proteomes" id="UP000499080">
    <property type="component" value="Unassembled WGS sequence"/>
</dbReference>
<sequence>MGTVKDFAEEKEGDVGNDEKDTKSHEGQDKSNNQINKSLSLDEAVSQSVQFFVAGFDTISSAIANAVYLLALHPDIQNRTYEEVRDVLLKTEVTSCSIRYYAIATAIYRIKFQLGIRVNAYVLVLHWEDSLTDSTILAKIYESFSSEI</sequence>
<dbReference type="Pfam" id="PF00067">
    <property type="entry name" value="p450"/>
    <property type="match status" value="1"/>
</dbReference>
<evidence type="ECO:0000313" key="16">
    <source>
        <dbReference type="Proteomes" id="UP000499080"/>
    </source>
</evidence>
<dbReference type="SUPFAM" id="SSF48264">
    <property type="entry name" value="Cytochrome P450"/>
    <property type="match status" value="1"/>
</dbReference>
<dbReference type="GO" id="GO:0020037">
    <property type="term" value="F:heme binding"/>
    <property type="evidence" value="ECO:0007669"/>
    <property type="project" value="InterPro"/>
</dbReference>
<evidence type="ECO:0000256" key="9">
    <source>
        <dbReference type="ARBA" id="ARBA00023002"/>
    </source>
</evidence>
<accession>A0A4Y2UV94</accession>
<dbReference type="GO" id="GO:0005789">
    <property type="term" value="C:endoplasmic reticulum membrane"/>
    <property type="evidence" value="ECO:0007669"/>
    <property type="project" value="UniProtKB-SubCell"/>
</dbReference>
<comment type="similarity">
    <text evidence="4">Belongs to the cytochrome P450 family.</text>
</comment>
<dbReference type="PANTHER" id="PTHR24292:SF54">
    <property type="entry name" value="CYP9F3-RELATED"/>
    <property type="match status" value="1"/>
</dbReference>
<evidence type="ECO:0000256" key="8">
    <source>
        <dbReference type="ARBA" id="ARBA00022848"/>
    </source>
</evidence>
<evidence type="ECO:0000256" key="10">
    <source>
        <dbReference type="ARBA" id="ARBA00023004"/>
    </source>
</evidence>
<dbReference type="InterPro" id="IPR001128">
    <property type="entry name" value="Cyt_P450"/>
</dbReference>
<evidence type="ECO:0000256" key="13">
    <source>
        <dbReference type="SAM" id="MobiDB-lite"/>
    </source>
</evidence>
<evidence type="ECO:0000256" key="1">
    <source>
        <dbReference type="ARBA" id="ARBA00001971"/>
    </source>
</evidence>
<keyword evidence="12" id="KW-0472">Membrane</keyword>
<evidence type="ECO:0000313" key="14">
    <source>
        <dbReference type="EMBL" id="GBO16743.1"/>
    </source>
</evidence>
<evidence type="ECO:0000256" key="12">
    <source>
        <dbReference type="ARBA" id="ARBA00023136"/>
    </source>
</evidence>
<feature type="compositionally biased region" description="Basic and acidic residues" evidence="13">
    <location>
        <begin position="1"/>
        <end position="29"/>
    </location>
</feature>
<dbReference type="EMBL" id="BGPR01040589">
    <property type="protein sequence ID" value="GBO16743.1"/>
    <property type="molecule type" value="Genomic_DNA"/>
</dbReference>
<dbReference type="GO" id="GO:0005506">
    <property type="term" value="F:iron ion binding"/>
    <property type="evidence" value="ECO:0007669"/>
    <property type="project" value="InterPro"/>
</dbReference>
<organism evidence="14 16">
    <name type="scientific">Araneus ventricosus</name>
    <name type="common">Orbweaver spider</name>
    <name type="synonym">Epeira ventricosa</name>
    <dbReference type="NCBI Taxonomy" id="182803"/>
    <lineage>
        <taxon>Eukaryota</taxon>
        <taxon>Metazoa</taxon>
        <taxon>Ecdysozoa</taxon>
        <taxon>Arthropoda</taxon>
        <taxon>Chelicerata</taxon>
        <taxon>Arachnida</taxon>
        <taxon>Araneae</taxon>
        <taxon>Araneomorphae</taxon>
        <taxon>Entelegynae</taxon>
        <taxon>Araneoidea</taxon>
        <taxon>Araneidae</taxon>
        <taxon>Araneus</taxon>
    </lineage>
</organism>
<evidence type="ECO:0000256" key="3">
    <source>
        <dbReference type="ARBA" id="ARBA00004406"/>
    </source>
</evidence>
<comment type="subcellular location">
    <subcellularLocation>
        <location evidence="3">Endoplasmic reticulum membrane</location>
        <topology evidence="3">Peripheral membrane protein</topology>
    </subcellularLocation>
    <subcellularLocation>
        <location evidence="2">Microsome membrane</location>
        <topology evidence="2">Peripheral membrane protein</topology>
    </subcellularLocation>
</comment>
<dbReference type="Gene3D" id="1.10.630.10">
    <property type="entry name" value="Cytochrome P450"/>
    <property type="match status" value="1"/>
</dbReference>
<keyword evidence="9" id="KW-0560">Oxidoreductase</keyword>
<gene>
    <name evidence="14" type="ORF">AVEN_140850_1</name>
    <name evidence="15" type="ORF">AVEN_142424_1</name>
</gene>
<dbReference type="AlphaFoldDB" id="A0A4Y2UV94"/>
<evidence type="ECO:0000256" key="4">
    <source>
        <dbReference type="ARBA" id="ARBA00010617"/>
    </source>
</evidence>
<evidence type="ECO:0000256" key="11">
    <source>
        <dbReference type="ARBA" id="ARBA00023033"/>
    </source>
</evidence>
<name>A0A4Y2UV94_ARAVE</name>
<evidence type="ECO:0000313" key="15">
    <source>
        <dbReference type="EMBL" id="GBO16749.1"/>
    </source>
</evidence>
<keyword evidence="7" id="KW-0256">Endoplasmic reticulum</keyword>
<dbReference type="OrthoDB" id="2789670at2759"/>
<evidence type="ECO:0000256" key="5">
    <source>
        <dbReference type="ARBA" id="ARBA00022617"/>
    </source>
</evidence>
<reference evidence="14 16" key="1">
    <citation type="journal article" date="2019" name="Sci. Rep.">
        <title>Orb-weaving spider Araneus ventricosus genome elucidates the spidroin gene catalogue.</title>
        <authorList>
            <person name="Kono N."/>
            <person name="Nakamura H."/>
            <person name="Ohtoshi R."/>
            <person name="Moran D.A.P."/>
            <person name="Shinohara A."/>
            <person name="Yoshida Y."/>
            <person name="Fujiwara M."/>
            <person name="Mori M."/>
            <person name="Tomita M."/>
            <person name="Arakawa K."/>
        </authorList>
    </citation>
    <scope>NUCLEOTIDE SEQUENCE [LARGE SCALE GENOMIC DNA]</scope>
</reference>
<keyword evidence="6" id="KW-0479">Metal-binding</keyword>
<dbReference type="GO" id="GO:0016705">
    <property type="term" value="F:oxidoreductase activity, acting on paired donors, with incorporation or reduction of molecular oxygen"/>
    <property type="evidence" value="ECO:0007669"/>
    <property type="project" value="InterPro"/>
</dbReference>
<evidence type="ECO:0000256" key="7">
    <source>
        <dbReference type="ARBA" id="ARBA00022824"/>
    </source>
</evidence>